<organism evidence="2 3">
    <name type="scientific">Oldenlandia corymbosa var. corymbosa</name>
    <dbReference type="NCBI Taxonomy" id="529605"/>
    <lineage>
        <taxon>Eukaryota</taxon>
        <taxon>Viridiplantae</taxon>
        <taxon>Streptophyta</taxon>
        <taxon>Embryophyta</taxon>
        <taxon>Tracheophyta</taxon>
        <taxon>Spermatophyta</taxon>
        <taxon>Magnoliopsida</taxon>
        <taxon>eudicotyledons</taxon>
        <taxon>Gunneridae</taxon>
        <taxon>Pentapetalae</taxon>
        <taxon>asterids</taxon>
        <taxon>lamiids</taxon>
        <taxon>Gentianales</taxon>
        <taxon>Rubiaceae</taxon>
        <taxon>Rubioideae</taxon>
        <taxon>Spermacoceae</taxon>
        <taxon>Hedyotis-Oldenlandia complex</taxon>
        <taxon>Oldenlandia</taxon>
    </lineage>
</organism>
<keyword evidence="1" id="KW-0472">Membrane</keyword>
<accession>A0AAV1E5I9</accession>
<dbReference type="AlphaFoldDB" id="A0AAV1E5I9"/>
<keyword evidence="1" id="KW-0812">Transmembrane</keyword>
<dbReference type="EMBL" id="OX459124">
    <property type="protein sequence ID" value="CAI9114179.1"/>
    <property type="molecule type" value="Genomic_DNA"/>
</dbReference>
<dbReference type="Proteomes" id="UP001161247">
    <property type="component" value="Chromosome 7"/>
</dbReference>
<evidence type="ECO:0000313" key="3">
    <source>
        <dbReference type="Proteomes" id="UP001161247"/>
    </source>
</evidence>
<gene>
    <name evidence="2" type="ORF">OLC1_LOCUS21009</name>
</gene>
<dbReference type="GO" id="GO:0005743">
    <property type="term" value="C:mitochondrial inner membrane"/>
    <property type="evidence" value="ECO:0007669"/>
    <property type="project" value="InterPro"/>
</dbReference>
<sequence>MASNLSLPPAFIQNPNMKRSYSQTLCQSNLLSVGEHQKEHGPAKPDTFLGLRFFSWGSRTKAAATKWMAPGALSSTDWTLQSDKICCEDESSAAITRVHEMEFNRVNCLVQLLHESARGFSLDVQAHDLVIAEPELAMAWRGVDVHAWHRNIAYQVSVYALLKAAIEVETFLSHKRSNNPSLVQEILSLKAHLLYAQIERELKTKNSKLVQWFKLVELPRISEQFIPLFKKWSMEYAGSGVAGTILALSCFAAIKKLDSQRISRPMLFISIEDALVNLISSTEGLVSVNKLHQFACEAGFEQDFLLHFGRRILPSKSVEDLEFWIGLVERKLSTAFQRESLITVNDEVKENSLTTLGLFAYLGRETRIYLSRMGIKDLNEHCQNFLSYLECGSMLIHPNLSTMSEYHLFMEVVTDEIGWLHFYPLVSLEWCQHKRKSKRQMTQAEQEIILYRVLTACYDVISGFAHYSNSTQQPMNSYLLEFLLNSQSLLSTCMDYYWAAFDNLSEPQKLLERGMFNSILESPAEGTPKIWSQSGTHFGSRVNQATGTSSEDVVTLRELDSSSAEKLREENFLKKSSRKAISTSVNAWMGTQLLFVDMIEVVELLKKQIRGCKMTKREKKKIKRTLADFATLVPILILMLLPVSAVGHAAMLAAIKKYLPCLIPSPYTSERLGMVKQLKRIKKLELPKRGKSNIEDYASKFYTNLANPHISPEVHRRRAIIAPAAGAGFRHPHLPSKARRENEWELTLASVLANPSVLPPL</sequence>
<dbReference type="InterPro" id="IPR044202">
    <property type="entry name" value="LETM1/MDM38-like"/>
</dbReference>
<keyword evidence="3" id="KW-1185">Reference proteome</keyword>
<keyword evidence="1" id="KW-1133">Transmembrane helix</keyword>
<name>A0AAV1E5I9_OLDCO</name>
<dbReference type="PANTHER" id="PTHR14009">
    <property type="entry name" value="LEUCINE ZIPPER-EF-HAND CONTAINING TRANSMEMBRANE PROTEIN"/>
    <property type="match status" value="1"/>
</dbReference>
<protein>
    <submittedName>
        <fullName evidence="2">OLC1v1014838C1</fullName>
    </submittedName>
</protein>
<feature type="transmembrane region" description="Helical" evidence="1">
    <location>
        <begin position="626"/>
        <end position="655"/>
    </location>
</feature>
<dbReference type="GO" id="GO:0030003">
    <property type="term" value="P:intracellular monoatomic cation homeostasis"/>
    <property type="evidence" value="ECO:0007669"/>
    <property type="project" value="TreeGrafter"/>
</dbReference>
<evidence type="ECO:0000313" key="2">
    <source>
        <dbReference type="EMBL" id="CAI9114179.1"/>
    </source>
</evidence>
<proteinExistence type="predicted"/>
<reference evidence="2" key="1">
    <citation type="submission" date="2023-03" db="EMBL/GenBank/DDBJ databases">
        <authorList>
            <person name="Julca I."/>
        </authorList>
    </citation>
    <scope>NUCLEOTIDE SEQUENCE</scope>
</reference>
<evidence type="ECO:0000256" key="1">
    <source>
        <dbReference type="SAM" id="Phobius"/>
    </source>
</evidence>
<dbReference type="PANTHER" id="PTHR14009:SF34">
    <property type="entry name" value="LETM1 RBD DOMAIN-CONTAINING PROTEIN"/>
    <property type="match status" value="1"/>
</dbReference>